<evidence type="ECO:0000313" key="3">
    <source>
        <dbReference type="Proteomes" id="UP000185557"/>
    </source>
</evidence>
<reference evidence="2 3" key="1">
    <citation type="submission" date="2016-11" db="EMBL/GenBank/DDBJ databases">
        <title>Draft Genome Sequences of Nine Cyanobacterial Strains from Diverse Habitats.</title>
        <authorList>
            <person name="Zhu T."/>
            <person name="Hou S."/>
            <person name="Lu X."/>
            <person name="Hess W.R."/>
        </authorList>
    </citation>
    <scope>NUCLEOTIDE SEQUENCE [LARGE SCALE GENOMIC DNA]</scope>
    <source>
        <strain evidence="2 3">NIES-30</strain>
    </source>
</reference>
<name>A0A1U7JB43_9CYAN</name>
<gene>
    <name evidence="2" type="ORF">NIES30_02305</name>
</gene>
<sequence>MTIKHQRRGALALSVGLAVGLTSALPTLAQQANFESFTLSGATPAASVSGFTNGISALSNIAGRDRNGTICAGFADTAPDHIMVLQQDFATLTLQVNSGGNDTSLLIQGPDGTVRCGDDTDRRNPDALVQDQNWPTGTYSIWVGSHQQGQRYNYSLSAKP</sequence>
<keyword evidence="3" id="KW-1185">Reference proteome</keyword>
<evidence type="ECO:0000313" key="2">
    <source>
        <dbReference type="EMBL" id="OKH50932.1"/>
    </source>
</evidence>
<dbReference type="RefSeq" id="WP_073606744.1">
    <property type="nucleotide sequence ID" value="NZ_MRCG01000001.1"/>
</dbReference>
<protein>
    <recommendedName>
        <fullName evidence="4">Peptidase S1</fullName>
    </recommendedName>
</protein>
<comment type="caution">
    <text evidence="2">The sequence shown here is derived from an EMBL/GenBank/DDBJ whole genome shotgun (WGS) entry which is preliminary data.</text>
</comment>
<organism evidence="2 3">
    <name type="scientific">Phormidium tenue NIES-30</name>
    <dbReference type="NCBI Taxonomy" id="549789"/>
    <lineage>
        <taxon>Bacteria</taxon>
        <taxon>Bacillati</taxon>
        <taxon>Cyanobacteriota</taxon>
        <taxon>Cyanophyceae</taxon>
        <taxon>Oscillatoriophycideae</taxon>
        <taxon>Oscillatoriales</taxon>
        <taxon>Oscillatoriaceae</taxon>
        <taxon>Phormidium</taxon>
    </lineage>
</organism>
<dbReference type="EMBL" id="MRCG01000001">
    <property type="protein sequence ID" value="OKH50932.1"/>
    <property type="molecule type" value="Genomic_DNA"/>
</dbReference>
<dbReference type="OrthoDB" id="512115at2"/>
<dbReference type="Proteomes" id="UP000185557">
    <property type="component" value="Unassembled WGS sequence"/>
</dbReference>
<feature type="chain" id="PRO_5010542052" description="Peptidase S1" evidence="1">
    <location>
        <begin position="30"/>
        <end position="160"/>
    </location>
</feature>
<dbReference type="AlphaFoldDB" id="A0A1U7JB43"/>
<feature type="signal peptide" evidence="1">
    <location>
        <begin position="1"/>
        <end position="29"/>
    </location>
</feature>
<dbReference type="STRING" id="549789.NIES30_02305"/>
<proteinExistence type="predicted"/>
<keyword evidence="1" id="KW-0732">Signal</keyword>
<evidence type="ECO:0008006" key="4">
    <source>
        <dbReference type="Google" id="ProtNLM"/>
    </source>
</evidence>
<dbReference type="Gene3D" id="2.60.120.380">
    <property type="match status" value="1"/>
</dbReference>
<evidence type="ECO:0000256" key="1">
    <source>
        <dbReference type="SAM" id="SignalP"/>
    </source>
</evidence>
<accession>A0A1U7JB43</accession>